<name>A0A2X2Y232_CLOPF</name>
<protein>
    <submittedName>
        <fullName evidence="2">Uncharacterized protein</fullName>
    </submittedName>
</protein>
<evidence type="ECO:0000313" key="2">
    <source>
        <dbReference type="EMBL" id="SQB59998.1"/>
    </source>
</evidence>
<dbReference type="Proteomes" id="UP000249986">
    <property type="component" value="Unassembled WGS sequence"/>
</dbReference>
<dbReference type="RefSeq" id="WP_181481566.1">
    <property type="nucleotide sequence ID" value="NZ_UAWG01000012.1"/>
</dbReference>
<reference evidence="2 3" key="1">
    <citation type="submission" date="2018-06" db="EMBL/GenBank/DDBJ databases">
        <authorList>
            <consortium name="Pathogen Informatics"/>
            <person name="Doyle S."/>
        </authorList>
    </citation>
    <scope>NUCLEOTIDE SEQUENCE [LARGE SCALE GENOMIC DNA]</scope>
    <source>
        <strain evidence="2 3">NCTC10719</strain>
    </source>
</reference>
<gene>
    <name evidence="2" type="ORF">NCTC10719_01549</name>
</gene>
<organism evidence="2 3">
    <name type="scientific">Clostridium perfringens</name>
    <dbReference type="NCBI Taxonomy" id="1502"/>
    <lineage>
        <taxon>Bacteria</taxon>
        <taxon>Bacillati</taxon>
        <taxon>Bacillota</taxon>
        <taxon>Clostridia</taxon>
        <taxon>Eubacteriales</taxon>
        <taxon>Clostridiaceae</taxon>
        <taxon>Clostridium</taxon>
    </lineage>
</organism>
<dbReference type="EMBL" id="UAWG01000012">
    <property type="protein sequence ID" value="SQB59998.1"/>
    <property type="molecule type" value="Genomic_DNA"/>
</dbReference>
<feature type="coiled-coil region" evidence="1">
    <location>
        <begin position="161"/>
        <end position="211"/>
    </location>
</feature>
<accession>A0A2X2Y232</accession>
<sequence length="365" mass="42873">MNSTEREIYDKYAYKKTHIYLVYEEFERRVNSTDSEYGGLKKGECSFNYSAWEKRLGISKKLLQNSIKQLVYDNVIIQTYKGGKGRGSSKYFLMRFNIDSMDNKMDNYLDNNLDNNLDNYKISNSNAFNDILDNKKDNYLDNKMDNTSIYNNLNIKSNNIYSSLENELDTKEIEKDLIKKINSKYSKDLIKEELEKLKDKDISKLDLLKELDKNLKSKSKDNSNQDINTIFDYWNSKGIIKHKELKEDTKKAIKKATKSYSIDEIKQAIDIYSEILNSGYYFTYKWSLKDFLSRNNGISTFMEEGSNRANYENWKKGDKRNGYTKGYTDKNRGRFTEGAEEIVYCPPKVECKSYTDEELERAGLI</sequence>
<evidence type="ECO:0000313" key="3">
    <source>
        <dbReference type="Proteomes" id="UP000249986"/>
    </source>
</evidence>
<dbReference type="AlphaFoldDB" id="A0A2X2Y232"/>
<proteinExistence type="predicted"/>
<keyword evidence="1" id="KW-0175">Coiled coil</keyword>
<evidence type="ECO:0000256" key="1">
    <source>
        <dbReference type="SAM" id="Coils"/>
    </source>
</evidence>